<dbReference type="PANTHER" id="PTHR24392">
    <property type="entry name" value="ZINC FINGER PROTEIN"/>
    <property type="match status" value="1"/>
</dbReference>
<dbReference type="GO" id="GO:0003677">
    <property type="term" value="F:DNA binding"/>
    <property type="evidence" value="ECO:0007669"/>
    <property type="project" value="UniProtKB-KW"/>
</dbReference>
<keyword evidence="6" id="KW-0238">DNA-binding</keyword>
<accession>A0A653BQ86</accession>
<organism evidence="10 11">
    <name type="scientific">Callosobruchus maculatus</name>
    <name type="common">Southern cowpea weevil</name>
    <name type="synonym">Pulse bruchid</name>
    <dbReference type="NCBI Taxonomy" id="64391"/>
    <lineage>
        <taxon>Eukaryota</taxon>
        <taxon>Metazoa</taxon>
        <taxon>Ecdysozoa</taxon>
        <taxon>Arthropoda</taxon>
        <taxon>Hexapoda</taxon>
        <taxon>Insecta</taxon>
        <taxon>Pterygota</taxon>
        <taxon>Neoptera</taxon>
        <taxon>Endopterygota</taxon>
        <taxon>Coleoptera</taxon>
        <taxon>Polyphaga</taxon>
        <taxon>Cucujiformia</taxon>
        <taxon>Chrysomeloidea</taxon>
        <taxon>Chrysomelidae</taxon>
        <taxon>Bruchinae</taxon>
        <taxon>Bruchini</taxon>
        <taxon>Callosobruchus</taxon>
    </lineage>
</organism>
<proteinExistence type="predicted"/>
<evidence type="ECO:0000313" key="10">
    <source>
        <dbReference type="EMBL" id="VEN37674.1"/>
    </source>
</evidence>
<keyword evidence="3" id="KW-0677">Repeat</keyword>
<evidence type="ECO:0000256" key="6">
    <source>
        <dbReference type="ARBA" id="ARBA00023125"/>
    </source>
</evidence>
<feature type="domain" description="C2H2-type" evidence="9">
    <location>
        <begin position="261"/>
        <end position="289"/>
    </location>
</feature>
<keyword evidence="4 8" id="KW-0863">Zinc-finger</keyword>
<dbReference type="PROSITE" id="PS50157">
    <property type="entry name" value="ZINC_FINGER_C2H2_2"/>
    <property type="match status" value="5"/>
</dbReference>
<protein>
    <recommendedName>
        <fullName evidence="9">C2H2-type domain-containing protein</fullName>
    </recommendedName>
</protein>
<evidence type="ECO:0000256" key="3">
    <source>
        <dbReference type="ARBA" id="ARBA00022737"/>
    </source>
</evidence>
<dbReference type="GO" id="GO:0005634">
    <property type="term" value="C:nucleus"/>
    <property type="evidence" value="ECO:0007669"/>
    <property type="project" value="UniProtKB-SubCell"/>
</dbReference>
<feature type="domain" description="C2H2-type" evidence="9">
    <location>
        <begin position="232"/>
        <end position="259"/>
    </location>
</feature>
<evidence type="ECO:0000256" key="2">
    <source>
        <dbReference type="ARBA" id="ARBA00022723"/>
    </source>
</evidence>
<evidence type="ECO:0000256" key="5">
    <source>
        <dbReference type="ARBA" id="ARBA00022833"/>
    </source>
</evidence>
<dbReference type="GO" id="GO:0008270">
    <property type="term" value="F:zinc ion binding"/>
    <property type="evidence" value="ECO:0007669"/>
    <property type="project" value="UniProtKB-KW"/>
</dbReference>
<name>A0A653BQ86_CALMS</name>
<dbReference type="InterPro" id="IPR036236">
    <property type="entry name" value="Znf_C2H2_sf"/>
</dbReference>
<dbReference type="SUPFAM" id="SSF57667">
    <property type="entry name" value="beta-beta-alpha zinc fingers"/>
    <property type="match status" value="2"/>
</dbReference>
<evidence type="ECO:0000259" key="9">
    <source>
        <dbReference type="PROSITE" id="PS50157"/>
    </source>
</evidence>
<dbReference type="InterPro" id="IPR013087">
    <property type="entry name" value="Znf_C2H2_type"/>
</dbReference>
<reference evidence="10 11" key="1">
    <citation type="submission" date="2019-01" db="EMBL/GenBank/DDBJ databases">
        <authorList>
            <person name="Sayadi A."/>
        </authorList>
    </citation>
    <scope>NUCLEOTIDE SEQUENCE [LARGE SCALE GENOMIC DNA]</scope>
</reference>
<sequence>MLVHENRTFLHDIGRQHSNAIASVSSQLYDCIYCPYKTSNESDHLEHMSRHPEIAKMTYNKLFICIYCNQSFTSKMSMHDHIIRKHPDFITSVTSKVHECPHCIYKTVRKRCFDEHLSTHPETGLSVKLISCTQCNATFKNKLALEDHVVKKHPDFITSVGRKIYECAKCTYKTIMKYNFDRHLSVHSEVTSNYQRWLCVHCNFALNSKITLDDHVVRKHPDLAASIRRKIYECTECSYKTVIKGYLDKHTSTHSDAGSDYECVHCKGRFKTKRGLDNHAKKRHPNASPSVDRKLYKRTNCDYKTAVKSYLDKHMFLKHSEFGLSRKLRTCVHCNATFRGKGALDDHVVKKHPDSITSVTHKIYECTECAYKTTKKNNFERHLSVHSDTGSSEKPITCSHCDVTFTRKGALDDHIVKKHPDFITSVTHKIYDCPNCSYKTIGKNNFERHLAGHFGTASNSEHMTCVHCNASLKSKKALDDHVIRKHPEFIKTISRKIHECPVCFHKTAIKSSFDRHMLTHVENAPSCELSRCTQCDASFKKKSSLNDHLLKKHPNLFALNAKTVYECPKCDFKTTIRNNFDRHASTSVHDKAK</sequence>
<comment type="subcellular location">
    <subcellularLocation>
        <location evidence="1">Nucleus</location>
    </subcellularLocation>
</comment>
<dbReference type="Gene3D" id="3.30.160.60">
    <property type="entry name" value="Classic Zinc Finger"/>
    <property type="match status" value="8"/>
</dbReference>
<dbReference type="SMART" id="SM00355">
    <property type="entry name" value="ZnF_C2H2"/>
    <property type="match status" value="17"/>
</dbReference>
<dbReference type="OrthoDB" id="6336709at2759"/>
<dbReference type="EMBL" id="CAACVG010003655">
    <property type="protein sequence ID" value="VEN37674.1"/>
    <property type="molecule type" value="Genomic_DNA"/>
</dbReference>
<dbReference type="Pfam" id="PF00096">
    <property type="entry name" value="zf-C2H2"/>
    <property type="match status" value="2"/>
</dbReference>
<feature type="domain" description="C2H2-type" evidence="9">
    <location>
        <begin position="364"/>
        <end position="391"/>
    </location>
</feature>
<evidence type="ECO:0000256" key="4">
    <source>
        <dbReference type="ARBA" id="ARBA00022771"/>
    </source>
</evidence>
<evidence type="ECO:0000256" key="1">
    <source>
        <dbReference type="ARBA" id="ARBA00004123"/>
    </source>
</evidence>
<feature type="domain" description="C2H2-type" evidence="9">
    <location>
        <begin position="565"/>
        <end position="593"/>
    </location>
</feature>
<dbReference type="PROSITE" id="PS00028">
    <property type="entry name" value="ZINC_FINGER_C2H2_1"/>
    <property type="match status" value="5"/>
</dbReference>
<keyword evidence="2" id="KW-0479">Metal-binding</keyword>
<keyword evidence="7" id="KW-0539">Nucleus</keyword>
<evidence type="ECO:0000256" key="8">
    <source>
        <dbReference type="PROSITE-ProRule" id="PRU00042"/>
    </source>
</evidence>
<feature type="domain" description="C2H2-type" evidence="9">
    <location>
        <begin position="530"/>
        <end position="553"/>
    </location>
</feature>
<gene>
    <name evidence="10" type="ORF">CALMAC_LOCUS2852</name>
</gene>
<evidence type="ECO:0000313" key="11">
    <source>
        <dbReference type="Proteomes" id="UP000410492"/>
    </source>
</evidence>
<dbReference type="AlphaFoldDB" id="A0A653BQ86"/>
<dbReference type="Proteomes" id="UP000410492">
    <property type="component" value="Unassembled WGS sequence"/>
</dbReference>
<evidence type="ECO:0000256" key="7">
    <source>
        <dbReference type="ARBA" id="ARBA00023242"/>
    </source>
</evidence>
<keyword evidence="5" id="KW-0862">Zinc</keyword>
<keyword evidence="11" id="KW-1185">Reference proteome</keyword>